<keyword evidence="10 13" id="KW-0472">Membrane</keyword>
<keyword evidence="14" id="KW-0282">Flagellum</keyword>
<evidence type="ECO:0000256" key="5">
    <source>
        <dbReference type="ARBA" id="ARBA00022475"/>
    </source>
</evidence>
<sequence>MSRAVLIHAGYQDSRRLLRSQLQGMHLQWFAAEDEGRTEDPTERKLQKAREDGKVAKSQDVTGAVILLLSVMTVWLLSSYMLDQFRSMMHYYFMRAAEIDVTQDGLIATSFFQFFLRMFAPVAIVSFIAAAAGNILQVGFLFSTKPITPDLQKISPNIGKWLKKSFAGVEAGYNLFKAIGKVLIVGVIAFINIYSHAGQLVNLVNSTYMQGLQLVGGIALRIFLQTALIMLLLSLLDYRFQRRQHIENLKMSVQEVKEERKTYEGDPQIRGRLKQRMQEMMTRNIVQTVPKADVIVTNPTHFAVALEYDRMSMNAPMVIAKGQDAMAFRIRRLAQDNGVPVVENKPLARTLYAEVEVGETIPPKFYMAVVTVLKQVYQMGGAEEGRRTVHG</sequence>
<dbReference type="AlphaFoldDB" id="U3GKB0"/>
<dbReference type="InterPro" id="IPR029025">
    <property type="entry name" value="T3SS_substrate_exporter_C"/>
</dbReference>
<dbReference type="InterPro" id="IPR006136">
    <property type="entry name" value="FlhB"/>
</dbReference>
<feature type="transmembrane region" description="Helical" evidence="13">
    <location>
        <begin position="214"/>
        <end position="236"/>
    </location>
</feature>
<evidence type="ECO:0000256" key="1">
    <source>
        <dbReference type="ARBA" id="ARBA00004651"/>
    </source>
</evidence>
<dbReference type="GO" id="GO:0005886">
    <property type="term" value="C:plasma membrane"/>
    <property type="evidence" value="ECO:0007669"/>
    <property type="project" value="UniProtKB-SubCell"/>
</dbReference>
<feature type="transmembrane region" description="Helical" evidence="13">
    <location>
        <begin position="118"/>
        <end position="142"/>
    </location>
</feature>
<keyword evidence="5 13" id="KW-1003">Cell membrane</keyword>
<dbReference type="PANTHER" id="PTHR30531">
    <property type="entry name" value="FLAGELLAR BIOSYNTHETIC PROTEIN FLHB"/>
    <property type="match status" value="1"/>
</dbReference>
<dbReference type="STRING" id="889378.Spiaf_2086"/>
<keyword evidence="7 13" id="KW-1005">Bacterial flagellum biogenesis</keyword>
<dbReference type="RefSeq" id="WP_014456117.1">
    <property type="nucleotide sequence ID" value="NC_017098.1"/>
</dbReference>
<organism evidence="14 15">
    <name type="scientific">Spirochaeta africana (strain ATCC 700263 / DSM 8902 / Z-7692)</name>
    <dbReference type="NCBI Taxonomy" id="889378"/>
    <lineage>
        <taxon>Bacteria</taxon>
        <taxon>Pseudomonadati</taxon>
        <taxon>Spirochaetota</taxon>
        <taxon>Spirochaetia</taxon>
        <taxon>Spirochaetales</taxon>
        <taxon>Spirochaetaceae</taxon>
        <taxon>Spirochaeta</taxon>
    </lineage>
</organism>
<evidence type="ECO:0000256" key="7">
    <source>
        <dbReference type="ARBA" id="ARBA00022795"/>
    </source>
</evidence>
<dbReference type="EMBL" id="CP003282">
    <property type="protein sequence ID" value="AFG38134.1"/>
    <property type="molecule type" value="Genomic_DNA"/>
</dbReference>
<dbReference type="InterPro" id="IPR006135">
    <property type="entry name" value="T3SS_substrate_exporter"/>
</dbReference>
<keyword evidence="14" id="KW-0966">Cell projection</keyword>
<dbReference type="Gene3D" id="3.40.1690.10">
    <property type="entry name" value="secretion proteins EscU"/>
    <property type="match status" value="1"/>
</dbReference>
<dbReference type="Proteomes" id="UP000007383">
    <property type="component" value="Chromosome"/>
</dbReference>
<dbReference type="PATRIC" id="fig|889378.3.peg.2073"/>
<dbReference type="NCBIfam" id="TIGR00328">
    <property type="entry name" value="flhB"/>
    <property type="match status" value="1"/>
</dbReference>
<evidence type="ECO:0000256" key="2">
    <source>
        <dbReference type="ARBA" id="ARBA00010690"/>
    </source>
</evidence>
<keyword evidence="9 13" id="KW-1133">Transmembrane helix</keyword>
<evidence type="ECO:0000256" key="3">
    <source>
        <dbReference type="ARBA" id="ARBA00021622"/>
    </source>
</evidence>
<comment type="subcellular location">
    <subcellularLocation>
        <location evidence="1">Cell membrane</location>
        <topology evidence="1">Multi-pass membrane protein</topology>
    </subcellularLocation>
</comment>
<evidence type="ECO:0000256" key="13">
    <source>
        <dbReference type="RuleBase" id="RU364091"/>
    </source>
</evidence>
<reference evidence="15" key="1">
    <citation type="journal article" date="2013" name="Stand. Genomic Sci.">
        <title>Complete genome sequence of the halophilic bacterium Spirochaeta africana type strain (Z-7692(T)) from the alkaline Lake Magadi in the East African Rift.</title>
        <authorList>
            <person name="Liolos K."/>
            <person name="Abt B."/>
            <person name="Scheuner C."/>
            <person name="Teshima H."/>
            <person name="Held B."/>
            <person name="Lapidus A."/>
            <person name="Nolan M."/>
            <person name="Lucas S."/>
            <person name="Deshpande S."/>
            <person name="Cheng J.F."/>
            <person name="Tapia R."/>
            <person name="Goodwin L.A."/>
            <person name="Pitluck S."/>
            <person name="Pagani I."/>
            <person name="Ivanova N."/>
            <person name="Mavromatis K."/>
            <person name="Mikhailova N."/>
            <person name="Huntemann M."/>
            <person name="Pati A."/>
            <person name="Chen A."/>
            <person name="Palaniappan K."/>
            <person name="Land M."/>
            <person name="Rohde M."/>
            <person name="Tindall B.J."/>
            <person name="Detter J.C."/>
            <person name="Goker M."/>
            <person name="Bristow J."/>
            <person name="Eisen J.A."/>
            <person name="Markowitz V."/>
            <person name="Hugenholtz P."/>
            <person name="Woyke T."/>
            <person name="Klenk H.P."/>
            <person name="Kyrpides N.C."/>
        </authorList>
    </citation>
    <scope>NUCLEOTIDE SEQUENCE</scope>
    <source>
        <strain evidence="15">ATCC 700263 / DSM 8902 / Z-7692</strain>
    </source>
</reference>
<comment type="function">
    <text evidence="12 13">Required for formation of the rod structure in the basal body of the flagellar apparatus. Together with FliI and FliH, may constitute the export apparatus of flagellin.</text>
</comment>
<dbReference type="SUPFAM" id="SSF160544">
    <property type="entry name" value="EscU C-terminal domain-like"/>
    <property type="match status" value="1"/>
</dbReference>
<proteinExistence type="inferred from homology"/>
<dbReference type="KEGG" id="sfc:Spiaf_2086"/>
<evidence type="ECO:0000313" key="14">
    <source>
        <dbReference type="EMBL" id="AFG38134.1"/>
    </source>
</evidence>
<dbReference type="PRINTS" id="PR00950">
    <property type="entry name" value="TYPE3IMSPROT"/>
</dbReference>
<keyword evidence="11 13" id="KW-1006">Bacterial flagellum protein export</keyword>
<dbReference type="PANTHER" id="PTHR30531:SF12">
    <property type="entry name" value="FLAGELLAR BIOSYNTHETIC PROTEIN FLHB"/>
    <property type="match status" value="1"/>
</dbReference>
<comment type="similarity">
    <text evidence="2 13">Belongs to the type III secretion exporter family.</text>
</comment>
<evidence type="ECO:0000313" key="15">
    <source>
        <dbReference type="Proteomes" id="UP000007383"/>
    </source>
</evidence>
<dbReference type="GO" id="GO:0044780">
    <property type="term" value="P:bacterial-type flagellum assembly"/>
    <property type="evidence" value="ECO:0007669"/>
    <property type="project" value="InterPro"/>
</dbReference>
<evidence type="ECO:0000256" key="10">
    <source>
        <dbReference type="ARBA" id="ARBA00023136"/>
    </source>
</evidence>
<gene>
    <name evidence="13" type="primary">flhB</name>
    <name evidence="14" type="ordered locus">Spiaf_2086</name>
</gene>
<keyword evidence="6 13" id="KW-0812">Transmembrane</keyword>
<protein>
    <recommendedName>
        <fullName evidence="3 13">Flagellar biosynthetic protein FlhB</fullName>
    </recommendedName>
</protein>
<name>U3GKB0_SPIAZ</name>
<evidence type="ECO:0000256" key="6">
    <source>
        <dbReference type="ARBA" id="ARBA00022692"/>
    </source>
</evidence>
<dbReference type="eggNOG" id="COG1377">
    <property type="taxonomic scope" value="Bacteria"/>
</dbReference>
<evidence type="ECO:0000256" key="8">
    <source>
        <dbReference type="ARBA" id="ARBA00022927"/>
    </source>
</evidence>
<evidence type="ECO:0000256" key="9">
    <source>
        <dbReference type="ARBA" id="ARBA00022989"/>
    </source>
</evidence>
<feature type="transmembrane region" description="Helical" evidence="13">
    <location>
        <begin position="61"/>
        <end position="82"/>
    </location>
</feature>
<keyword evidence="4 13" id="KW-0813">Transport</keyword>
<dbReference type="Pfam" id="PF01312">
    <property type="entry name" value="Bac_export_2"/>
    <property type="match status" value="1"/>
</dbReference>
<accession>U3GKB0</accession>
<evidence type="ECO:0000256" key="11">
    <source>
        <dbReference type="ARBA" id="ARBA00023225"/>
    </source>
</evidence>
<evidence type="ECO:0000256" key="12">
    <source>
        <dbReference type="ARBA" id="ARBA00025078"/>
    </source>
</evidence>
<evidence type="ECO:0000256" key="4">
    <source>
        <dbReference type="ARBA" id="ARBA00022448"/>
    </source>
</evidence>
<keyword evidence="15" id="KW-1185">Reference proteome</keyword>
<dbReference type="GO" id="GO:0009306">
    <property type="term" value="P:protein secretion"/>
    <property type="evidence" value="ECO:0007669"/>
    <property type="project" value="InterPro"/>
</dbReference>
<feature type="transmembrane region" description="Helical" evidence="13">
    <location>
        <begin position="173"/>
        <end position="194"/>
    </location>
</feature>
<keyword evidence="8 13" id="KW-0653">Protein transport</keyword>
<keyword evidence="14" id="KW-0969">Cilium</keyword>
<dbReference type="HOGENOM" id="CLU_041013_1_2_12"/>